<keyword evidence="5" id="KW-1185">Reference proteome</keyword>
<evidence type="ECO:0000259" key="3">
    <source>
        <dbReference type="Pfam" id="PF02397"/>
    </source>
</evidence>
<evidence type="ECO:0000313" key="4">
    <source>
        <dbReference type="EMBL" id="MFK7003387.1"/>
    </source>
</evidence>
<accession>A0ABW8PFQ6</accession>
<evidence type="ECO:0000256" key="2">
    <source>
        <dbReference type="SAM" id="Phobius"/>
    </source>
</evidence>
<dbReference type="GO" id="GO:0016740">
    <property type="term" value="F:transferase activity"/>
    <property type="evidence" value="ECO:0007669"/>
    <property type="project" value="UniProtKB-KW"/>
</dbReference>
<keyword evidence="2" id="KW-0812">Transmembrane</keyword>
<comment type="caution">
    <text evidence="4">The sequence shown here is derived from an EMBL/GenBank/DDBJ whole genome shotgun (WGS) entry which is preliminary data.</text>
</comment>
<reference evidence="4 5" key="1">
    <citation type="submission" date="2024-02" db="EMBL/GenBank/DDBJ databases">
        <title>Comparative Genomic Analysis of Flavobacterium Species Causing Columnaris Disease of Freshwater Fish in Thailand: Insights into Virulence and Resistance Mechanisms.</title>
        <authorList>
            <person name="Nguyen D."/>
            <person name="Chokmangmeepisarn P."/>
            <person name="Khianchaikhan K."/>
            <person name="Morishita M."/>
            <person name="Bunnoy A."/>
            <person name="Rodkhum C."/>
        </authorList>
    </citation>
    <scope>NUCLEOTIDE SEQUENCE [LARGE SCALE GENOMIC DNA]</scope>
    <source>
        <strain evidence="4 5">PCBSB2203</strain>
    </source>
</reference>
<evidence type="ECO:0000313" key="5">
    <source>
        <dbReference type="Proteomes" id="UP001621713"/>
    </source>
</evidence>
<comment type="similarity">
    <text evidence="1">Belongs to the bacterial sugar transferase family.</text>
</comment>
<keyword evidence="2" id="KW-0472">Membrane</keyword>
<feature type="domain" description="Bacterial sugar transferase" evidence="3">
    <location>
        <begin position="3"/>
        <end position="166"/>
    </location>
</feature>
<keyword evidence="4" id="KW-0808">Transferase</keyword>
<dbReference type="Proteomes" id="UP001621713">
    <property type="component" value="Unassembled WGS sequence"/>
</dbReference>
<evidence type="ECO:0000256" key="1">
    <source>
        <dbReference type="ARBA" id="ARBA00006464"/>
    </source>
</evidence>
<dbReference type="InterPro" id="IPR003362">
    <property type="entry name" value="Bact_transf"/>
</dbReference>
<dbReference type="PANTHER" id="PTHR30576:SF8">
    <property type="entry name" value="UNDECAPRENYL-PHOSPHATE GALACTOSE PHOSPHOTRANSFERASE"/>
    <property type="match status" value="1"/>
</dbReference>
<keyword evidence="2" id="KW-1133">Transmembrane helix</keyword>
<dbReference type="PANTHER" id="PTHR30576">
    <property type="entry name" value="COLANIC BIOSYNTHESIS UDP-GLUCOSE LIPID CARRIER TRANSFERASE"/>
    <property type="match status" value="1"/>
</dbReference>
<dbReference type="EMBL" id="JAZHOJ010000009">
    <property type="protein sequence ID" value="MFK7003387.1"/>
    <property type="molecule type" value="Genomic_DNA"/>
</dbReference>
<organism evidence="4 5">
    <name type="scientific">Flavobacterium covae</name>
    <dbReference type="NCBI Taxonomy" id="2906076"/>
    <lineage>
        <taxon>Bacteria</taxon>
        <taxon>Pseudomonadati</taxon>
        <taxon>Bacteroidota</taxon>
        <taxon>Flavobacteriia</taxon>
        <taxon>Flavobacteriales</taxon>
        <taxon>Flavobacteriaceae</taxon>
        <taxon>Flavobacterium</taxon>
    </lineage>
</organism>
<protein>
    <submittedName>
        <fullName evidence="4">Sugar transferase</fullName>
        <ecNumber evidence="4">2.7.8.-</ecNumber>
    </submittedName>
</protein>
<name>A0ABW8PFQ6_9FLAO</name>
<feature type="transmembrane region" description="Helical" evidence="2">
    <location>
        <begin position="6"/>
        <end position="31"/>
    </location>
</feature>
<dbReference type="RefSeq" id="WP_088466740.1">
    <property type="nucleotide sequence ID" value="NZ_JAZHOJ010000009.1"/>
</dbReference>
<gene>
    <name evidence="4" type="ORF">V3467_05920</name>
</gene>
<proteinExistence type="inferred from homology"/>
<dbReference type="EC" id="2.7.8.-" evidence="4"/>
<sequence length="195" mass="22681">MNRVVDILLLLIFLPLLGTVFFLVAMFAFLFHGKTIFFKQMRVGKDKKPFQLYKFRSMVHGAQNMGTGLYSYEDDFRITPFGKFIRTTSLDEFPQLLNVLKGDMSFVGPRPAVVGELDQESDLPSNTDERFKMRPGLTGWAQIHGRDNLTWREKIQFDLEFVNASLLRKAYMCVYVLCFTPLYVLNFSVTYEKKK</sequence>
<dbReference type="Pfam" id="PF02397">
    <property type="entry name" value="Bac_transf"/>
    <property type="match status" value="1"/>
</dbReference>
<feature type="transmembrane region" description="Helical" evidence="2">
    <location>
        <begin position="170"/>
        <end position="189"/>
    </location>
</feature>